<dbReference type="OrthoDB" id="10013598at2"/>
<dbReference type="EMBL" id="LWAE01000003">
    <property type="protein sequence ID" value="KZL91311.1"/>
    <property type="molecule type" value="Genomic_DNA"/>
</dbReference>
<gene>
    <name evidence="1" type="ORF">CLMAG_30700</name>
</gene>
<protein>
    <submittedName>
        <fullName evidence="1">Uncharacterized protein</fullName>
    </submittedName>
</protein>
<dbReference type="AlphaFoldDB" id="A0A162SIF6"/>
<keyword evidence="2" id="KW-1185">Reference proteome</keyword>
<dbReference type="STRING" id="1121326.CLMAG_30700"/>
<evidence type="ECO:0000313" key="2">
    <source>
        <dbReference type="Proteomes" id="UP000076603"/>
    </source>
</evidence>
<evidence type="ECO:0000313" key="1">
    <source>
        <dbReference type="EMBL" id="KZL91311.1"/>
    </source>
</evidence>
<dbReference type="PATRIC" id="fig|1121326.3.peg.3095"/>
<proteinExistence type="predicted"/>
<name>A0A162SIF6_9CLOT</name>
<dbReference type="Proteomes" id="UP000076603">
    <property type="component" value="Unassembled WGS sequence"/>
</dbReference>
<reference evidence="1 2" key="1">
    <citation type="submission" date="2016-04" db="EMBL/GenBank/DDBJ databases">
        <title>Genome sequence of Clostridium magnum DSM 2767.</title>
        <authorList>
            <person name="Poehlein A."/>
            <person name="Uhlig R."/>
            <person name="Fischer R."/>
            <person name="Bahl H."/>
            <person name="Daniel R."/>
        </authorList>
    </citation>
    <scope>NUCLEOTIDE SEQUENCE [LARGE SCALE GENOMIC DNA]</scope>
    <source>
        <strain evidence="1 2">DSM 2767</strain>
    </source>
</reference>
<organism evidence="1 2">
    <name type="scientific">Clostridium magnum DSM 2767</name>
    <dbReference type="NCBI Taxonomy" id="1121326"/>
    <lineage>
        <taxon>Bacteria</taxon>
        <taxon>Bacillati</taxon>
        <taxon>Bacillota</taxon>
        <taxon>Clostridia</taxon>
        <taxon>Eubacteriales</taxon>
        <taxon>Clostridiaceae</taxon>
        <taxon>Clostridium</taxon>
    </lineage>
</organism>
<comment type="caution">
    <text evidence="1">The sequence shown here is derived from an EMBL/GenBank/DDBJ whole genome shotgun (WGS) entry which is preliminary data.</text>
</comment>
<dbReference type="RefSeq" id="WP_161486975.1">
    <property type="nucleotide sequence ID" value="NZ_FQXL01000008.1"/>
</dbReference>
<sequence length="58" mass="6979">MDKEEIKNQIEELIDDYELLKDIAITMNAKNNIQKYFIEKITDMEFSSVIFLFAIYRV</sequence>
<accession>A0A162SIF6</accession>